<evidence type="ECO:0000256" key="6">
    <source>
        <dbReference type="ARBA" id="ARBA00052546"/>
    </source>
</evidence>
<dbReference type="AlphaFoldDB" id="A0A3A8ILN0"/>
<evidence type="ECO:0000259" key="8">
    <source>
        <dbReference type="Pfam" id="PF00441"/>
    </source>
</evidence>
<gene>
    <name evidence="12" type="ORF">HMI49_00990</name>
</gene>
<evidence type="ECO:0000256" key="4">
    <source>
        <dbReference type="ARBA" id="ARBA00022827"/>
    </source>
</evidence>
<dbReference type="InterPro" id="IPR036250">
    <property type="entry name" value="AcylCo_DH-like_C"/>
</dbReference>
<accession>A0A3A8ILN0</accession>
<dbReference type="InterPro" id="IPR006091">
    <property type="entry name" value="Acyl-CoA_Oxase/DH_mid-dom"/>
</dbReference>
<evidence type="ECO:0000256" key="1">
    <source>
        <dbReference type="ARBA" id="ARBA00001974"/>
    </source>
</evidence>
<dbReference type="InterPro" id="IPR037069">
    <property type="entry name" value="AcylCoA_DH/ox_N_sf"/>
</dbReference>
<feature type="domain" description="Acyl-CoA oxidase/dehydrogenase middle" evidence="9">
    <location>
        <begin position="153"/>
        <end position="245"/>
    </location>
</feature>
<dbReference type="InterPro" id="IPR049426">
    <property type="entry name" value="Acyl-CoA-dh-like_C"/>
</dbReference>
<dbReference type="SUPFAM" id="SSF56645">
    <property type="entry name" value="Acyl-CoA dehydrogenase NM domain-like"/>
    <property type="match status" value="1"/>
</dbReference>
<comment type="similarity">
    <text evidence="2 7">Belongs to the acyl-CoA dehydrogenase family.</text>
</comment>
<dbReference type="RefSeq" id="WP_120523270.1">
    <property type="nucleotide sequence ID" value="NZ_JABFJV010000003.1"/>
</dbReference>
<dbReference type="Pfam" id="PF02770">
    <property type="entry name" value="Acyl-CoA_dh_M"/>
    <property type="match status" value="1"/>
</dbReference>
<dbReference type="EMBL" id="JABFJV010000003">
    <property type="protein sequence ID" value="NOK31777.1"/>
    <property type="molecule type" value="Genomic_DNA"/>
</dbReference>
<dbReference type="OrthoDB" id="9765339at2"/>
<evidence type="ECO:0000313" key="13">
    <source>
        <dbReference type="Proteomes" id="UP000563426"/>
    </source>
</evidence>
<name>A0A3A8ILN0_9BACT</name>
<dbReference type="PROSITE" id="PS00072">
    <property type="entry name" value="ACYL_COA_DH_1"/>
    <property type="match status" value="1"/>
</dbReference>
<evidence type="ECO:0000259" key="9">
    <source>
        <dbReference type="Pfam" id="PF02770"/>
    </source>
</evidence>
<dbReference type="InterPro" id="IPR009075">
    <property type="entry name" value="AcylCo_DH/oxidase_C"/>
</dbReference>
<dbReference type="Proteomes" id="UP000563426">
    <property type="component" value="Unassembled WGS sequence"/>
</dbReference>
<evidence type="ECO:0000313" key="12">
    <source>
        <dbReference type="EMBL" id="NOK31777.1"/>
    </source>
</evidence>
<dbReference type="InterPro" id="IPR009100">
    <property type="entry name" value="AcylCoA_DH/oxidase_NM_dom_sf"/>
</dbReference>
<keyword evidence="3 7" id="KW-0285">Flavoprotein</keyword>
<comment type="cofactor">
    <cofactor evidence="1 7">
        <name>FAD</name>
        <dbReference type="ChEBI" id="CHEBI:57692"/>
    </cofactor>
</comment>
<dbReference type="FunFam" id="2.40.110.10:FF:000001">
    <property type="entry name" value="Acyl-CoA dehydrogenase, mitochondrial"/>
    <property type="match status" value="1"/>
</dbReference>
<evidence type="ECO:0000259" key="10">
    <source>
        <dbReference type="Pfam" id="PF02771"/>
    </source>
</evidence>
<dbReference type="PROSITE" id="PS00073">
    <property type="entry name" value="ACYL_COA_DH_2"/>
    <property type="match status" value="1"/>
</dbReference>
<evidence type="ECO:0000256" key="3">
    <source>
        <dbReference type="ARBA" id="ARBA00022630"/>
    </source>
</evidence>
<dbReference type="FunFam" id="1.20.140.10:FF:000019">
    <property type="entry name" value="Acyl-CoA dehydrogenase"/>
    <property type="match status" value="1"/>
</dbReference>
<feature type="domain" description="Acyl-CoA dehydrogenase/oxidase N-terminal" evidence="10">
    <location>
        <begin position="37"/>
        <end position="149"/>
    </location>
</feature>
<evidence type="ECO:0000259" key="11">
    <source>
        <dbReference type="Pfam" id="PF21263"/>
    </source>
</evidence>
<comment type="caution">
    <text evidence="12">The sequence shown here is derived from an EMBL/GenBank/DDBJ whole genome shotgun (WGS) entry which is preliminary data.</text>
</comment>
<dbReference type="InterPro" id="IPR006089">
    <property type="entry name" value="Acyl-CoA_DH_CS"/>
</dbReference>
<dbReference type="PANTHER" id="PTHR43884:SF12">
    <property type="entry name" value="ISOVALERYL-COA DEHYDROGENASE, MITOCHONDRIAL-RELATED"/>
    <property type="match status" value="1"/>
</dbReference>
<dbReference type="FunFam" id="1.10.540.10:FF:000001">
    <property type="entry name" value="Very long-chain-specific acyl-CoA dehydrogenase, mitochondrial"/>
    <property type="match status" value="1"/>
</dbReference>
<dbReference type="Pfam" id="PF21263">
    <property type="entry name" value="Acyl-CoA-dh_C"/>
    <property type="match status" value="1"/>
</dbReference>
<sequence length="602" mass="65373">MVAVTEPASRPQDVLAGATFLFQEVGATRILTPEGFSEEQRLFFKTALQFCREQVLPQAARIEGKDNALLRDLLRRAGELGLLSVDIAETYGGTGLDKTTSLLLAEAMSLLGSWSVTSSAHTGIGSLPIVWFGNEAQKAKYLPKLATGEWVAAYALTEQGSGSDARGAKTKAVKSQDGKHYVLNGSKLYITNAAFADVFVVFAQVDGDKFTGFIVEKDTPGLTVGPEEHKMGIRGSSTCPLYFEDAQVPAENLLGELGKGHRIAFNILNYGRLKLGAGVIGSMKLQLQNALKFAQERKQFKAPIATFPLIREKLARMATLVYAVESMTYRTAGLVDGRLAAKERSDADYDAHVIAAMEEFATEASIMKVFGSEALNFLVDDAVQVHGGAGYIEEYPVERAYRDARINRIFEGTNEINRMLITGMLLKRAVKGDLPLFAQARSVAEELGRGERPRAGRQDALANEEIAAECAKHLAIHGMRLAAETFGTELDKHQEVMAALADVVMDAYALDSMVTRTRQAATGGVLDPVRVALVRLYAMESTTRAFERTRRALCATLKGDALALELKRLAALDAFTAYDPAELRETVVAGLEEAGGYPYNPL</sequence>
<feature type="domain" description="Acyl-CoA dehydrogenase/oxidase C-terminal" evidence="8">
    <location>
        <begin position="258"/>
        <end position="422"/>
    </location>
</feature>
<proteinExistence type="inferred from homology"/>
<evidence type="ECO:0000256" key="5">
    <source>
        <dbReference type="ARBA" id="ARBA00023002"/>
    </source>
</evidence>
<reference evidence="12 13" key="1">
    <citation type="submission" date="2020-05" db="EMBL/GenBank/DDBJ databases">
        <authorList>
            <person name="Whitworth D."/>
        </authorList>
    </citation>
    <scope>NUCLEOTIDE SEQUENCE [LARGE SCALE GENOMIC DNA]</scope>
    <source>
        <strain evidence="12 13">AB043B</strain>
    </source>
</reference>
<organism evidence="12 13">
    <name type="scientific">Corallococcus exercitus</name>
    <dbReference type="NCBI Taxonomy" id="2316736"/>
    <lineage>
        <taxon>Bacteria</taxon>
        <taxon>Pseudomonadati</taxon>
        <taxon>Myxococcota</taxon>
        <taxon>Myxococcia</taxon>
        <taxon>Myxococcales</taxon>
        <taxon>Cystobacterineae</taxon>
        <taxon>Myxococcaceae</taxon>
        <taxon>Corallococcus</taxon>
    </lineage>
</organism>
<dbReference type="PANTHER" id="PTHR43884">
    <property type="entry name" value="ACYL-COA DEHYDROGENASE"/>
    <property type="match status" value="1"/>
</dbReference>
<dbReference type="Pfam" id="PF00441">
    <property type="entry name" value="Acyl-CoA_dh_1"/>
    <property type="match status" value="1"/>
</dbReference>
<dbReference type="SUPFAM" id="SSF47203">
    <property type="entry name" value="Acyl-CoA dehydrogenase C-terminal domain-like"/>
    <property type="match status" value="2"/>
</dbReference>
<feature type="domain" description="Acyl-CoA dehydrogenase-like C-terminal" evidence="11">
    <location>
        <begin position="481"/>
        <end position="567"/>
    </location>
</feature>
<keyword evidence="13" id="KW-1185">Reference proteome</keyword>
<evidence type="ECO:0000256" key="7">
    <source>
        <dbReference type="RuleBase" id="RU362125"/>
    </source>
</evidence>
<keyword evidence="4 7" id="KW-0274">FAD</keyword>
<evidence type="ECO:0000256" key="2">
    <source>
        <dbReference type="ARBA" id="ARBA00009347"/>
    </source>
</evidence>
<dbReference type="InterPro" id="IPR013786">
    <property type="entry name" value="AcylCoA_DH/ox_N"/>
</dbReference>
<dbReference type="Gene3D" id="1.10.540.10">
    <property type="entry name" value="Acyl-CoA dehydrogenase/oxidase, N-terminal domain"/>
    <property type="match status" value="1"/>
</dbReference>
<protein>
    <submittedName>
        <fullName evidence="12">Acyl-CoA dehydrogenase</fullName>
    </submittedName>
</protein>
<keyword evidence="5 7" id="KW-0560">Oxidoreductase</keyword>
<dbReference type="GO" id="GO:0003995">
    <property type="term" value="F:acyl-CoA dehydrogenase activity"/>
    <property type="evidence" value="ECO:0007669"/>
    <property type="project" value="InterPro"/>
</dbReference>
<dbReference type="Gene3D" id="2.40.110.10">
    <property type="entry name" value="Butyryl-CoA Dehydrogenase, subunit A, domain 2"/>
    <property type="match status" value="1"/>
</dbReference>
<comment type="catalytic activity">
    <reaction evidence="6">
        <text>a 2,3-saturated acyl-CoA + A = a 2,3-dehydroacyl-CoA + AH2</text>
        <dbReference type="Rhea" id="RHEA:48608"/>
        <dbReference type="ChEBI" id="CHEBI:13193"/>
        <dbReference type="ChEBI" id="CHEBI:17499"/>
        <dbReference type="ChEBI" id="CHEBI:60015"/>
        <dbReference type="ChEBI" id="CHEBI:65111"/>
    </reaction>
</comment>
<dbReference type="GO" id="GO:0050660">
    <property type="term" value="F:flavin adenine dinucleotide binding"/>
    <property type="evidence" value="ECO:0007669"/>
    <property type="project" value="InterPro"/>
</dbReference>
<dbReference type="Gene3D" id="1.20.140.10">
    <property type="entry name" value="Butyryl-CoA Dehydrogenase, subunit A, domain 3"/>
    <property type="match status" value="2"/>
</dbReference>
<dbReference type="Pfam" id="PF02771">
    <property type="entry name" value="Acyl-CoA_dh_N"/>
    <property type="match status" value="1"/>
</dbReference>
<dbReference type="InterPro" id="IPR046373">
    <property type="entry name" value="Acyl-CoA_Oxase/DH_mid-dom_sf"/>
</dbReference>